<proteinExistence type="predicted"/>
<dbReference type="EMBL" id="UINC01079208">
    <property type="protein sequence ID" value="SVC20989.1"/>
    <property type="molecule type" value="Genomic_DNA"/>
</dbReference>
<protein>
    <recommendedName>
        <fullName evidence="2">GcrA cell cycle regulator</fullName>
    </recommendedName>
</protein>
<accession>A0A382K9W2</accession>
<dbReference type="AlphaFoldDB" id="A0A382K9W2"/>
<organism evidence="1">
    <name type="scientific">marine metagenome</name>
    <dbReference type="NCBI Taxonomy" id="408172"/>
    <lineage>
        <taxon>unclassified sequences</taxon>
        <taxon>metagenomes</taxon>
        <taxon>ecological metagenomes</taxon>
    </lineage>
</organism>
<name>A0A382K9W2_9ZZZZ</name>
<gene>
    <name evidence="1" type="ORF">METZ01_LOCUS273843</name>
</gene>
<evidence type="ECO:0008006" key="2">
    <source>
        <dbReference type="Google" id="ProtNLM"/>
    </source>
</evidence>
<reference evidence="1" key="1">
    <citation type="submission" date="2018-05" db="EMBL/GenBank/DDBJ databases">
        <authorList>
            <person name="Lanie J.A."/>
            <person name="Ng W.-L."/>
            <person name="Kazmierczak K.M."/>
            <person name="Andrzejewski T.M."/>
            <person name="Davidsen T.M."/>
            <person name="Wayne K.J."/>
            <person name="Tettelin H."/>
            <person name="Glass J.I."/>
            <person name="Rusch D."/>
            <person name="Podicherti R."/>
            <person name="Tsui H.-C.T."/>
            <person name="Winkler M.E."/>
        </authorList>
    </citation>
    <scope>NUCLEOTIDE SEQUENCE</scope>
</reference>
<evidence type="ECO:0000313" key="1">
    <source>
        <dbReference type="EMBL" id="SVC20989.1"/>
    </source>
</evidence>
<sequence>MLKIKPRRGCHWPMWPHGNHPTHEYCDEKRSQGSSYCAEHRAKSIRDLDIEPRQPFIPRRKAA</sequence>